<comment type="function">
    <text evidence="4 5">Removes the 2'-phosphate from RNA via an intermediate in which the phosphate is ADP-ribosylated by NAD followed by a presumed transesterification to release the RNA and generate ADP-ribose 1''-2''-cyclic phosphate (APPR&gt;P). May function as an ADP-ribosylase.</text>
</comment>
<evidence type="ECO:0000313" key="6">
    <source>
        <dbReference type="EMBL" id="UOG77190.1"/>
    </source>
</evidence>
<accession>A0ABY4D6E8</accession>
<dbReference type="HAMAP" id="MF_00299">
    <property type="entry name" value="KptA"/>
    <property type="match status" value="1"/>
</dbReference>
<dbReference type="InterPro" id="IPR042081">
    <property type="entry name" value="RNA_2'-PTrans_C"/>
</dbReference>
<keyword evidence="7" id="KW-1185">Reference proteome</keyword>
<dbReference type="NCBIfam" id="NF002014">
    <property type="entry name" value="PRK00819.1-4"/>
    <property type="match status" value="1"/>
</dbReference>
<dbReference type="Proteomes" id="UP000831113">
    <property type="component" value="Chromosome"/>
</dbReference>
<evidence type="ECO:0000256" key="1">
    <source>
        <dbReference type="ARBA" id="ARBA00009836"/>
    </source>
</evidence>
<evidence type="ECO:0000256" key="3">
    <source>
        <dbReference type="ARBA" id="ARBA00023027"/>
    </source>
</evidence>
<organism evidence="6 7">
    <name type="scientific">Hymenobacter tibetensis</name>
    <dbReference type="NCBI Taxonomy" id="497967"/>
    <lineage>
        <taxon>Bacteria</taxon>
        <taxon>Pseudomonadati</taxon>
        <taxon>Bacteroidota</taxon>
        <taxon>Cytophagia</taxon>
        <taxon>Cytophagales</taxon>
        <taxon>Hymenobacteraceae</taxon>
        <taxon>Hymenobacter</taxon>
    </lineage>
</organism>
<reference evidence="6 7" key="1">
    <citation type="submission" date="2022-03" db="EMBL/GenBank/DDBJ databases">
        <title>Hymenobactersp. isolated from the air.</title>
        <authorList>
            <person name="Won M."/>
            <person name="Kwon S.-W."/>
        </authorList>
    </citation>
    <scope>NUCLEOTIDE SEQUENCE [LARGE SCALE GENOMIC DNA]</scope>
    <source>
        <strain evidence="6 7">KACC 21982</strain>
    </source>
</reference>
<dbReference type="SUPFAM" id="SSF56399">
    <property type="entry name" value="ADP-ribosylation"/>
    <property type="match status" value="1"/>
</dbReference>
<keyword evidence="3 5" id="KW-0520">NAD</keyword>
<dbReference type="EMBL" id="CP094669">
    <property type="protein sequence ID" value="UOG77190.1"/>
    <property type="molecule type" value="Genomic_DNA"/>
</dbReference>
<keyword evidence="2 5" id="KW-0808">Transferase</keyword>
<dbReference type="Pfam" id="PF01885">
    <property type="entry name" value="PTS_2-RNA"/>
    <property type="match status" value="1"/>
</dbReference>
<dbReference type="Gene3D" id="1.10.10.970">
    <property type="entry name" value="RNA 2'-phosphotransferase, Tpt1/KptA family, N-terminal domain"/>
    <property type="match status" value="1"/>
</dbReference>
<gene>
    <name evidence="5" type="primary">kptA</name>
    <name evidence="6" type="ORF">MTX78_11435</name>
</gene>
<dbReference type="EC" id="2.7.1.-" evidence="5"/>
<evidence type="ECO:0000256" key="5">
    <source>
        <dbReference type="HAMAP-Rule" id="MF_00299"/>
    </source>
</evidence>
<dbReference type="PANTHER" id="PTHR12684">
    <property type="entry name" value="PUTATIVE PHOSPHOTRANSFERASE"/>
    <property type="match status" value="1"/>
</dbReference>
<dbReference type="PANTHER" id="PTHR12684:SF2">
    <property type="entry name" value="TRNA 2'-PHOSPHOTRANSFERASE 1"/>
    <property type="match status" value="1"/>
</dbReference>
<evidence type="ECO:0000256" key="4">
    <source>
        <dbReference type="ARBA" id="ARBA00025212"/>
    </source>
</evidence>
<dbReference type="GO" id="GO:0016740">
    <property type="term" value="F:transferase activity"/>
    <property type="evidence" value="ECO:0007669"/>
    <property type="project" value="UniProtKB-KW"/>
</dbReference>
<evidence type="ECO:0000256" key="2">
    <source>
        <dbReference type="ARBA" id="ARBA00022679"/>
    </source>
</evidence>
<dbReference type="InterPro" id="IPR022928">
    <property type="entry name" value="RNA_2'-PTrans_KptA"/>
</dbReference>
<dbReference type="RefSeq" id="WP_243802775.1">
    <property type="nucleotide sequence ID" value="NZ_CP094669.1"/>
</dbReference>
<dbReference type="Gene3D" id="3.20.170.30">
    <property type="match status" value="1"/>
</dbReference>
<sequence>MDAASATRLSKFLSLHLRHKPEALGLSLAEGGWVGVEELLTALTRHGQPLTRAELEELVATSDKQRFAFDAAGTRIRAQQGHSVPVDLGLMPALPPAELYHGTVPTALTAIWREGLRSMKRHHVHLSPNVDTARRVGNRRGPAVVLVVDAAALAEAGFVFYVSGNGVWLTDHVPPEYLREL</sequence>
<dbReference type="InterPro" id="IPR042080">
    <property type="entry name" value="RNA_2'-PTrans_N"/>
</dbReference>
<name>A0ABY4D6E8_9BACT</name>
<dbReference type="InterPro" id="IPR002745">
    <property type="entry name" value="Ptrans_KptA/Tpt1"/>
</dbReference>
<evidence type="ECO:0000313" key="7">
    <source>
        <dbReference type="Proteomes" id="UP000831113"/>
    </source>
</evidence>
<protein>
    <recommendedName>
        <fullName evidence="5">Probable RNA 2'-phosphotransferase</fullName>
        <ecNumber evidence="5">2.7.1.-</ecNumber>
    </recommendedName>
</protein>
<proteinExistence type="inferred from homology"/>
<comment type="similarity">
    <text evidence="1 5">Belongs to the KptA/TPT1 family.</text>
</comment>